<dbReference type="NCBIfam" id="NF033644">
    <property type="entry name" value="antiterm_UpxY"/>
    <property type="match status" value="1"/>
</dbReference>
<dbReference type="SMART" id="SM00739">
    <property type="entry name" value="KOW"/>
    <property type="match status" value="1"/>
</dbReference>
<dbReference type="Gene3D" id="3.30.70.940">
    <property type="entry name" value="NusG, N-terminal domain"/>
    <property type="match status" value="1"/>
</dbReference>
<dbReference type="GO" id="GO:0031564">
    <property type="term" value="P:transcription antitermination"/>
    <property type="evidence" value="ECO:0007669"/>
    <property type="project" value="UniProtKB-KW"/>
</dbReference>
<keyword evidence="2" id="KW-0805">Transcription regulation</keyword>
<organism evidence="6 7">
    <name type="scientific">Chlorobium ferrooxidans DSM 13031</name>
    <dbReference type="NCBI Taxonomy" id="377431"/>
    <lineage>
        <taxon>Bacteria</taxon>
        <taxon>Pseudomonadati</taxon>
        <taxon>Chlorobiota</taxon>
        <taxon>Chlorobiia</taxon>
        <taxon>Chlorobiales</taxon>
        <taxon>Chlorobiaceae</taxon>
        <taxon>Chlorobium/Pelodictyon group</taxon>
        <taxon>Chlorobium</taxon>
    </lineage>
</organism>
<sequence>MVEEASVRWYAVYVRSRCEKQVYRMLAEKQITTFLPLLETWKQWSDRKKKVSEPLFRGYVFVNIDMRHDHLPVLETEGVVKFIGIGKVPSVIAEKDIDWLRKLVREPEAIGRTVDSIPVGQKVKVLAGPFKDFEGVVLKHGRETRLVVFFDSIMQGVEVSIFPDVLQPVTGVRKSLPGEEHKELVEVEKHFLKL</sequence>
<keyword evidence="3" id="KW-0804">Transcription</keyword>
<keyword evidence="7" id="KW-1185">Reference proteome</keyword>
<comment type="caution">
    <text evidence="6">The sequence shown here is derived from an EMBL/GenBank/DDBJ whole genome shotgun (WGS) entry which is preliminary data.</text>
</comment>
<dbReference type="AlphaFoldDB" id="Q0YTZ1"/>
<dbReference type="InterPro" id="IPR036735">
    <property type="entry name" value="NGN_dom_sf"/>
</dbReference>
<dbReference type="Pfam" id="PF00467">
    <property type="entry name" value="KOW"/>
    <property type="match status" value="1"/>
</dbReference>
<reference evidence="6 7" key="1">
    <citation type="submission" date="2006-07" db="EMBL/GenBank/DDBJ databases">
        <title>Annotation of the draft genome assembly of Chlorobium ferroxidans DSM 13031.</title>
        <authorList>
            <consortium name="US DOE Joint Genome Institute (JGI-ORNL)"/>
            <person name="Larimer F."/>
            <person name="Land M."/>
            <person name="Hauser L."/>
        </authorList>
    </citation>
    <scope>NUCLEOTIDE SEQUENCE [LARGE SCALE GENOMIC DNA]</scope>
    <source>
        <strain evidence="6 7">DSM 13031</strain>
    </source>
</reference>
<feature type="domain" description="NusG-like N-terminal" evidence="4">
    <location>
        <begin position="6"/>
        <end position="104"/>
    </location>
</feature>
<evidence type="ECO:0000313" key="6">
    <source>
        <dbReference type="EMBL" id="EAT59761.1"/>
    </source>
</evidence>
<protein>
    <submittedName>
        <fullName evidence="6">Transcription antitermination protein NusG:KOW</fullName>
    </submittedName>
</protein>
<reference evidence="6 7" key="2">
    <citation type="submission" date="2006-07" db="EMBL/GenBank/DDBJ databases">
        <title>Sequencing of the draft genome and assembly of Chlorobium ferroxidans DSM 13031.</title>
        <authorList>
            <consortium name="US DOE Joint Genome Institute (JGI-PGF)"/>
            <person name="Copeland A."/>
            <person name="Lucas S."/>
            <person name="Lapidus A."/>
            <person name="Barry K."/>
            <person name="Glavina del Rio T."/>
            <person name="Dalin E."/>
            <person name="Tice H."/>
            <person name="Bruce D."/>
            <person name="Pitluck S."/>
            <person name="Richardson P."/>
        </authorList>
    </citation>
    <scope>NUCLEOTIDE SEQUENCE [LARGE SCALE GENOMIC DNA]</scope>
    <source>
        <strain evidence="6 7">DSM 13031</strain>
    </source>
</reference>
<keyword evidence="1" id="KW-0889">Transcription antitermination</keyword>
<dbReference type="SUPFAM" id="SSF50104">
    <property type="entry name" value="Translation proteins SH3-like domain"/>
    <property type="match status" value="1"/>
</dbReference>
<evidence type="ECO:0000256" key="2">
    <source>
        <dbReference type="ARBA" id="ARBA00023015"/>
    </source>
</evidence>
<dbReference type="EMBL" id="AASE01000002">
    <property type="protein sequence ID" value="EAT59761.1"/>
    <property type="molecule type" value="Genomic_DNA"/>
</dbReference>
<gene>
    <name evidence="6" type="ORF">CferDRAFT_1768</name>
</gene>
<dbReference type="OrthoDB" id="9796143at2"/>
<dbReference type="PANTHER" id="PTHR30265">
    <property type="entry name" value="RHO-INTERACTING TRANSCRIPTION TERMINATION FACTOR NUSG"/>
    <property type="match status" value="1"/>
</dbReference>
<dbReference type="SUPFAM" id="SSF82679">
    <property type="entry name" value="N-utilization substance G protein NusG, N-terminal domain"/>
    <property type="match status" value="1"/>
</dbReference>
<evidence type="ECO:0000256" key="3">
    <source>
        <dbReference type="ARBA" id="ARBA00023163"/>
    </source>
</evidence>
<evidence type="ECO:0000259" key="4">
    <source>
        <dbReference type="SMART" id="SM00738"/>
    </source>
</evidence>
<evidence type="ECO:0000259" key="5">
    <source>
        <dbReference type="SMART" id="SM00739"/>
    </source>
</evidence>
<dbReference type="Proteomes" id="UP000004162">
    <property type="component" value="Unassembled WGS sequence"/>
</dbReference>
<dbReference type="PANTHER" id="PTHR30265:SF4">
    <property type="entry name" value="KOW MOTIF FAMILY PROTEIN, EXPRESSED"/>
    <property type="match status" value="1"/>
</dbReference>
<dbReference type="InterPro" id="IPR043425">
    <property type="entry name" value="NusG-like"/>
</dbReference>
<feature type="domain" description="KOW" evidence="5">
    <location>
        <begin position="116"/>
        <end position="143"/>
    </location>
</feature>
<proteinExistence type="predicted"/>
<dbReference type="RefSeq" id="WP_006365535.1">
    <property type="nucleotide sequence ID" value="NZ_AASE01000002.1"/>
</dbReference>
<name>Q0YTZ1_9CHLB</name>
<evidence type="ECO:0000256" key="1">
    <source>
        <dbReference type="ARBA" id="ARBA00022814"/>
    </source>
</evidence>
<dbReference type="GO" id="GO:0006354">
    <property type="term" value="P:DNA-templated transcription elongation"/>
    <property type="evidence" value="ECO:0007669"/>
    <property type="project" value="InterPro"/>
</dbReference>
<dbReference type="InterPro" id="IPR005824">
    <property type="entry name" value="KOW"/>
</dbReference>
<dbReference type="InterPro" id="IPR006645">
    <property type="entry name" value="NGN-like_dom"/>
</dbReference>
<dbReference type="CDD" id="cd06091">
    <property type="entry name" value="KOW_NusG"/>
    <property type="match status" value="1"/>
</dbReference>
<accession>Q0YTZ1</accession>
<dbReference type="InterPro" id="IPR008991">
    <property type="entry name" value="Translation_prot_SH3-like_sf"/>
</dbReference>
<dbReference type="Pfam" id="PF02357">
    <property type="entry name" value="NusG"/>
    <property type="match status" value="1"/>
</dbReference>
<evidence type="ECO:0000313" key="7">
    <source>
        <dbReference type="Proteomes" id="UP000004162"/>
    </source>
</evidence>
<dbReference type="SMART" id="SM00738">
    <property type="entry name" value="NGN"/>
    <property type="match status" value="1"/>
</dbReference>